<dbReference type="PROSITE" id="PS51677">
    <property type="entry name" value="NODB"/>
    <property type="match status" value="1"/>
</dbReference>
<dbReference type="GO" id="GO:0005576">
    <property type="term" value="C:extracellular region"/>
    <property type="evidence" value="ECO:0007669"/>
    <property type="project" value="UniProtKB-SubCell"/>
</dbReference>
<dbReference type="GO" id="GO:0005975">
    <property type="term" value="P:carbohydrate metabolic process"/>
    <property type="evidence" value="ECO:0007669"/>
    <property type="project" value="InterPro"/>
</dbReference>
<evidence type="ECO:0000256" key="2">
    <source>
        <dbReference type="ARBA" id="ARBA00022729"/>
    </source>
</evidence>
<dbReference type="Pfam" id="PF01522">
    <property type="entry name" value="Polysacc_deac_1"/>
    <property type="match status" value="1"/>
</dbReference>
<comment type="caution">
    <text evidence="4">The sequence shown here is derived from an EMBL/GenBank/DDBJ whole genome shotgun (WGS) entry which is preliminary data.</text>
</comment>
<name>A0A1F5G520_9BACT</name>
<gene>
    <name evidence="4" type="ORF">A2Z23_01425</name>
</gene>
<dbReference type="PANTHER" id="PTHR34216:SF3">
    <property type="entry name" value="POLY-BETA-1,6-N-ACETYL-D-GLUCOSAMINE N-DEACETYLASE"/>
    <property type="match status" value="1"/>
</dbReference>
<dbReference type="InterPro" id="IPR011330">
    <property type="entry name" value="Glyco_hydro/deAcase_b/a-brl"/>
</dbReference>
<dbReference type="InterPro" id="IPR002509">
    <property type="entry name" value="NODB_dom"/>
</dbReference>
<evidence type="ECO:0000259" key="3">
    <source>
        <dbReference type="PROSITE" id="PS51677"/>
    </source>
</evidence>
<accession>A0A1F5G520</accession>
<dbReference type="CDD" id="cd10918">
    <property type="entry name" value="CE4_NodB_like_5s_6s"/>
    <property type="match status" value="1"/>
</dbReference>
<reference evidence="4 5" key="1">
    <citation type="journal article" date="2016" name="Nat. Commun.">
        <title>Thousands of microbial genomes shed light on interconnected biogeochemical processes in an aquifer system.</title>
        <authorList>
            <person name="Anantharaman K."/>
            <person name="Brown C.T."/>
            <person name="Hug L.A."/>
            <person name="Sharon I."/>
            <person name="Castelle C.J."/>
            <person name="Probst A.J."/>
            <person name="Thomas B.C."/>
            <person name="Singh A."/>
            <person name="Wilkins M.J."/>
            <person name="Karaoz U."/>
            <person name="Brodie E.L."/>
            <person name="Williams K.H."/>
            <person name="Hubbard S.S."/>
            <person name="Banfield J.F."/>
        </authorList>
    </citation>
    <scope>NUCLEOTIDE SEQUENCE [LARGE SCALE GENOMIC DNA]</scope>
</reference>
<evidence type="ECO:0000313" key="4">
    <source>
        <dbReference type="EMBL" id="OGD86905.1"/>
    </source>
</evidence>
<dbReference type="Proteomes" id="UP000176628">
    <property type="component" value="Unassembled WGS sequence"/>
</dbReference>
<dbReference type="GO" id="GO:0016810">
    <property type="term" value="F:hydrolase activity, acting on carbon-nitrogen (but not peptide) bonds"/>
    <property type="evidence" value="ECO:0007669"/>
    <property type="project" value="InterPro"/>
</dbReference>
<keyword evidence="2" id="KW-0732">Signal</keyword>
<dbReference type="SUPFAM" id="SSF88713">
    <property type="entry name" value="Glycoside hydrolase/deacetylase"/>
    <property type="match status" value="1"/>
</dbReference>
<dbReference type="EMBL" id="MFAV01000002">
    <property type="protein sequence ID" value="OGD86905.1"/>
    <property type="molecule type" value="Genomic_DNA"/>
</dbReference>
<protein>
    <recommendedName>
        <fullName evidence="3">NodB homology domain-containing protein</fullName>
    </recommendedName>
</protein>
<dbReference type="AlphaFoldDB" id="A0A1F5G520"/>
<sequence>MTKLLLPSSLLVLAILIFITISRYSNFSYQVITPKPAPQQPKNFGEVIEKNTTADITKKQTQFDFQSKLSQSLSINVPILTYHYIGANPNPADKARNSLSVDPFQFEQELEWLSQNGYQSITLEDLYENLTSLKELPPKPIILTFDDGYIDFYYNAYPILRKYNFSAVSFIPTGFVGRPGYMTWSMVEEISTRGGVEFESHGVNHKDLASLSEQELVRELEDSKKVLEEKTGRPVDFLAYPYGGFNQRVVQIVRKTGYKSAVSTISGEKQMGDELFALRRIRVPGMPTLVAFTARLRQAS</sequence>
<comment type="subcellular location">
    <subcellularLocation>
        <location evidence="1">Secreted</location>
    </subcellularLocation>
</comment>
<proteinExistence type="predicted"/>
<evidence type="ECO:0000256" key="1">
    <source>
        <dbReference type="ARBA" id="ARBA00004613"/>
    </source>
</evidence>
<dbReference type="InterPro" id="IPR051398">
    <property type="entry name" value="Polysacch_Deacetylase"/>
</dbReference>
<feature type="domain" description="NodB homology" evidence="3">
    <location>
        <begin position="139"/>
        <end position="300"/>
    </location>
</feature>
<evidence type="ECO:0000313" key="5">
    <source>
        <dbReference type="Proteomes" id="UP000176628"/>
    </source>
</evidence>
<dbReference type="Gene3D" id="3.20.20.370">
    <property type="entry name" value="Glycoside hydrolase/deacetylase"/>
    <property type="match status" value="1"/>
</dbReference>
<dbReference type="PANTHER" id="PTHR34216">
    <property type="match status" value="1"/>
</dbReference>
<organism evidence="4 5">
    <name type="scientific">Candidatus Curtissbacteria bacterium RBG_16_39_7</name>
    <dbReference type="NCBI Taxonomy" id="1797707"/>
    <lineage>
        <taxon>Bacteria</taxon>
        <taxon>Candidatus Curtissiibacteriota</taxon>
    </lineage>
</organism>